<dbReference type="OrthoDB" id="7947972at2"/>
<evidence type="ECO:0000256" key="1">
    <source>
        <dbReference type="ARBA" id="ARBA00000223"/>
    </source>
</evidence>
<comment type="catalytic activity">
    <reaction evidence="3">
        <text>alpha-L-fucose = beta-L-fucose</text>
        <dbReference type="Rhea" id="RHEA:25580"/>
        <dbReference type="ChEBI" id="CHEBI:42548"/>
        <dbReference type="ChEBI" id="CHEBI:42589"/>
        <dbReference type="EC" id="5.1.3.29"/>
    </reaction>
</comment>
<dbReference type="EMBL" id="QJJS01000003">
    <property type="protein sequence ID" value="PXW98160.1"/>
    <property type="molecule type" value="Genomic_DNA"/>
</dbReference>
<dbReference type="GO" id="GO:0036373">
    <property type="term" value="F:L-fucose mutarotase activity"/>
    <property type="evidence" value="ECO:0007669"/>
    <property type="project" value="UniProtKB-EC"/>
</dbReference>
<organism evidence="4 5">
    <name type="scientific">Sphaerotilus hippei</name>
    <dbReference type="NCBI Taxonomy" id="744406"/>
    <lineage>
        <taxon>Bacteria</taxon>
        <taxon>Pseudomonadati</taxon>
        <taxon>Pseudomonadota</taxon>
        <taxon>Betaproteobacteria</taxon>
        <taxon>Burkholderiales</taxon>
        <taxon>Sphaerotilaceae</taxon>
        <taxon>Sphaerotilus</taxon>
    </lineage>
</organism>
<dbReference type="GO" id="GO:0062193">
    <property type="term" value="F:D-ribose pyranase activity"/>
    <property type="evidence" value="ECO:0007669"/>
    <property type="project" value="UniProtKB-EC"/>
</dbReference>
<dbReference type="PANTHER" id="PTHR31690">
    <property type="entry name" value="FUCOSE MUTAROTASE"/>
    <property type="match status" value="1"/>
</dbReference>
<evidence type="ECO:0000256" key="3">
    <source>
        <dbReference type="ARBA" id="ARBA00036324"/>
    </source>
</evidence>
<evidence type="ECO:0000313" key="4">
    <source>
        <dbReference type="EMBL" id="PXW98160.1"/>
    </source>
</evidence>
<accession>A0A318H3X2</accession>
<evidence type="ECO:0000313" key="5">
    <source>
        <dbReference type="Proteomes" id="UP000247811"/>
    </source>
</evidence>
<gene>
    <name evidence="4" type="ORF">C7444_103258</name>
</gene>
<keyword evidence="2" id="KW-0413">Isomerase</keyword>
<comment type="catalytic activity">
    <reaction evidence="1">
        <text>beta-D-ribopyranose = beta-D-ribofuranose</text>
        <dbReference type="Rhea" id="RHEA:25432"/>
        <dbReference type="ChEBI" id="CHEBI:27476"/>
        <dbReference type="ChEBI" id="CHEBI:47002"/>
        <dbReference type="EC" id="5.4.99.62"/>
    </reaction>
</comment>
<dbReference type="InterPro" id="IPR023750">
    <property type="entry name" value="RbsD-like_sf"/>
</dbReference>
<proteinExistence type="predicted"/>
<dbReference type="InterPro" id="IPR050443">
    <property type="entry name" value="RbsD/FucU_mutarotase"/>
</dbReference>
<evidence type="ECO:0000256" key="2">
    <source>
        <dbReference type="ARBA" id="ARBA00023235"/>
    </source>
</evidence>
<name>A0A318H3X2_9BURK</name>
<dbReference type="InterPro" id="IPR007721">
    <property type="entry name" value="RbsD_FucU"/>
</dbReference>
<reference evidence="4 5" key="1">
    <citation type="submission" date="2018-05" db="EMBL/GenBank/DDBJ databases">
        <title>Genomic Encyclopedia of Type Strains, Phase IV (KMG-IV): sequencing the most valuable type-strain genomes for metagenomic binning, comparative biology and taxonomic classification.</title>
        <authorList>
            <person name="Goeker M."/>
        </authorList>
    </citation>
    <scope>NUCLEOTIDE SEQUENCE [LARGE SCALE GENOMIC DNA]</scope>
    <source>
        <strain evidence="4 5">DSM 566</strain>
    </source>
</reference>
<comment type="caution">
    <text evidence="4">The sequence shown here is derived from an EMBL/GenBank/DDBJ whole genome shotgun (WGS) entry which is preliminary data.</text>
</comment>
<dbReference type="Proteomes" id="UP000247811">
    <property type="component" value="Unassembled WGS sequence"/>
</dbReference>
<protein>
    <submittedName>
        <fullName evidence="4">L-fucose mutarotase</fullName>
    </submittedName>
</protein>
<dbReference type="RefSeq" id="WP_110399724.1">
    <property type="nucleotide sequence ID" value="NZ_QJJS01000003.1"/>
</dbReference>
<dbReference type="GO" id="GO:0006004">
    <property type="term" value="P:fucose metabolic process"/>
    <property type="evidence" value="ECO:0007669"/>
    <property type="project" value="TreeGrafter"/>
</dbReference>
<keyword evidence="5" id="KW-1185">Reference proteome</keyword>
<dbReference type="Pfam" id="PF05025">
    <property type="entry name" value="RbsD_FucU"/>
    <property type="match status" value="1"/>
</dbReference>
<sequence>MLKGIPPLLTPDLLKVLADMGHGDEIIIADANFTAASLAVGPHGERKPLIHLPGASVQQASAAVLALLPLDRAVEQPVAYMKVCDTPDGYRSRQQREVMAMLEQDGHATPAQCLATERFAFYERVRHAFAIVLTGELQPYGNFLYKKGVIGEPLVA</sequence>
<dbReference type="Gene3D" id="3.40.1650.10">
    <property type="entry name" value="RbsD-like domain"/>
    <property type="match status" value="1"/>
</dbReference>
<dbReference type="SUPFAM" id="SSF102546">
    <property type="entry name" value="RbsD-like"/>
    <property type="match status" value="1"/>
</dbReference>
<dbReference type="AlphaFoldDB" id="A0A318H3X2"/>
<dbReference type="GO" id="GO:0042806">
    <property type="term" value="F:fucose binding"/>
    <property type="evidence" value="ECO:0007669"/>
    <property type="project" value="TreeGrafter"/>
</dbReference>
<dbReference type="PANTHER" id="PTHR31690:SF4">
    <property type="entry name" value="FUCOSE MUTAROTASE"/>
    <property type="match status" value="1"/>
</dbReference>